<dbReference type="PROSITE" id="PS50287">
    <property type="entry name" value="SRCR_2"/>
    <property type="match status" value="1"/>
</dbReference>
<evidence type="ECO:0000313" key="7">
    <source>
        <dbReference type="EMBL" id="KAJ8937252.1"/>
    </source>
</evidence>
<keyword evidence="4" id="KW-0325">Glycoprotein</keyword>
<evidence type="ECO:0000256" key="1">
    <source>
        <dbReference type="ARBA" id="ARBA00022729"/>
    </source>
</evidence>
<comment type="caution">
    <text evidence="5">Lacks conserved residue(s) required for the propagation of feature annotation.</text>
</comment>
<feature type="domain" description="SRCR" evidence="6">
    <location>
        <begin position="440"/>
        <end position="562"/>
    </location>
</feature>
<dbReference type="EMBL" id="JAPWTK010000669">
    <property type="protein sequence ID" value="KAJ8937252.1"/>
    <property type="molecule type" value="Genomic_DNA"/>
</dbReference>
<organism evidence="7 8">
    <name type="scientific">Aromia moschata</name>
    <dbReference type="NCBI Taxonomy" id="1265417"/>
    <lineage>
        <taxon>Eukaryota</taxon>
        <taxon>Metazoa</taxon>
        <taxon>Ecdysozoa</taxon>
        <taxon>Arthropoda</taxon>
        <taxon>Hexapoda</taxon>
        <taxon>Insecta</taxon>
        <taxon>Pterygota</taxon>
        <taxon>Neoptera</taxon>
        <taxon>Endopterygota</taxon>
        <taxon>Coleoptera</taxon>
        <taxon>Polyphaga</taxon>
        <taxon>Cucujiformia</taxon>
        <taxon>Chrysomeloidea</taxon>
        <taxon>Cerambycidae</taxon>
        <taxon>Cerambycinae</taxon>
        <taxon>Callichromatini</taxon>
        <taxon>Aromia</taxon>
    </lineage>
</organism>
<dbReference type="PANTHER" id="PTHR47653:SF1">
    <property type="entry name" value="DELETED IN MALIGNANT BRAIN TUMORS 1 PROTEIN"/>
    <property type="match status" value="1"/>
</dbReference>
<gene>
    <name evidence="7" type="ORF">NQ318_005566</name>
</gene>
<evidence type="ECO:0000259" key="6">
    <source>
        <dbReference type="PROSITE" id="PS50287"/>
    </source>
</evidence>
<feature type="disulfide bond" evidence="5">
    <location>
        <begin position="525"/>
        <end position="535"/>
    </location>
</feature>
<dbReference type="Gene3D" id="3.10.250.10">
    <property type="entry name" value="SRCR-like domain"/>
    <property type="match status" value="1"/>
</dbReference>
<dbReference type="SMART" id="SM00202">
    <property type="entry name" value="SR"/>
    <property type="match status" value="1"/>
</dbReference>
<dbReference type="InterPro" id="IPR036772">
    <property type="entry name" value="SRCR-like_dom_sf"/>
</dbReference>
<evidence type="ECO:0000256" key="3">
    <source>
        <dbReference type="ARBA" id="ARBA00023157"/>
    </source>
</evidence>
<dbReference type="SUPFAM" id="SSF51126">
    <property type="entry name" value="Pectin lyase-like"/>
    <property type="match status" value="1"/>
</dbReference>
<keyword evidence="8" id="KW-1185">Reference proteome</keyword>
<proteinExistence type="predicted"/>
<dbReference type="GO" id="GO:0045217">
    <property type="term" value="P:cell-cell junction maintenance"/>
    <property type="evidence" value="ECO:0007669"/>
    <property type="project" value="TreeGrafter"/>
</dbReference>
<keyword evidence="3 5" id="KW-1015">Disulfide bond</keyword>
<comment type="caution">
    <text evidence="7">The sequence shown here is derived from an EMBL/GenBank/DDBJ whole genome shotgun (WGS) entry which is preliminary data.</text>
</comment>
<accession>A0AAV8XEA2</accession>
<keyword evidence="1" id="KW-0732">Signal</keyword>
<dbReference type="Pfam" id="PF00530">
    <property type="entry name" value="SRCR"/>
    <property type="match status" value="1"/>
</dbReference>
<evidence type="ECO:0000256" key="4">
    <source>
        <dbReference type="ARBA" id="ARBA00023180"/>
    </source>
</evidence>
<reference evidence="7" key="1">
    <citation type="journal article" date="2023" name="Insect Mol. Biol.">
        <title>Genome sequencing provides insights into the evolution of gene families encoding plant cell wall-degrading enzymes in longhorned beetles.</title>
        <authorList>
            <person name="Shin N.R."/>
            <person name="Okamura Y."/>
            <person name="Kirsch R."/>
            <person name="Pauchet Y."/>
        </authorList>
    </citation>
    <scope>NUCLEOTIDE SEQUENCE</scope>
    <source>
        <strain evidence="7">AMC_N1</strain>
    </source>
</reference>
<dbReference type="InterPro" id="IPR001190">
    <property type="entry name" value="SRCR"/>
</dbReference>
<dbReference type="PANTHER" id="PTHR47653">
    <property type="entry name" value="PROTEIN BARK BEETLE"/>
    <property type="match status" value="1"/>
</dbReference>
<evidence type="ECO:0000256" key="2">
    <source>
        <dbReference type="ARBA" id="ARBA00022737"/>
    </source>
</evidence>
<evidence type="ECO:0000256" key="5">
    <source>
        <dbReference type="PROSITE-ProRule" id="PRU00196"/>
    </source>
</evidence>
<evidence type="ECO:0000313" key="8">
    <source>
        <dbReference type="Proteomes" id="UP001162162"/>
    </source>
</evidence>
<protein>
    <recommendedName>
        <fullName evidence="6">SRCR domain-containing protein</fullName>
    </recommendedName>
</protein>
<keyword evidence="2" id="KW-0677">Repeat</keyword>
<dbReference type="AlphaFoldDB" id="A0AAV8XEA2"/>
<dbReference type="SUPFAM" id="SSF56487">
    <property type="entry name" value="SRCR-like"/>
    <property type="match status" value="1"/>
</dbReference>
<dbReference type="GO" id="GO:0016020">
    <property type="term" value="C:membrane"/>
    <property type="evidence" value="ECO:0007669"/>
    <property type="project" value="InterPro"/>
</dbReference>
<dbReference type="InterPro" id="IPR053243">
    <property type="entry name" value="SJ_maturation_regulator"/>
</dbReference>
<sequence>MFGVHASFYNRYLDELGNHFLRKANETMKFISCDITYNLHEAVFVHSPFWDLHQSNISEITFMLNKTMIADNGKGFYQFSRDMRSSNNLFHYILQDNTIERNKGTGFDIALPYVWQYNENFTHSVYIDNTTWVNNKNFDFTIDGHFAVVNITNSIFRDNKCKTGLFALRGMEKKLLITNNKFLNNNGEYVIEFSSNSQSEIIGNVPAVFTNNELRNNNYVSTSRGIGILQRDPTYKDPTCVIAFRGIQKVNVNRNLFSDNALNYQLLAGIKTAKINNYLNVRENWWGTSNENEIKERIFDFDDWNNHAIAQYRPYLLEDDFRASYSVTFASNATVDLDRLGGRIYEDLILSNRESPYIVQADITIMPNVTVTIYPGVIMEFAPNVGILALGTLNARGYLGREIIMRPISQIGNLETRVVSEDVNIREKRQLETFYGQESVRLCKSHSCAETEYGVTNEGFLEYFNKTTLQWIPMCDSRFTERNAQVVCREMGFNPLNAFFEFGVRIDFHSNSLSRIWTWPEPLQCKGTENKYEDCPIRLNGQQFGHRHRCEWNSNFVFIHCEKEGVRRGRYWGGVRFADAEFEQHFYDHRIHDIHTHMAKQSQESTLEYVKNLWCGYFAQRKVFCCAEHYKES</sequence>
<dbReference type="InterPro" id="IPR011050">
    <property type="entry name" value="Pectin_lyase_fold/virulence"/>
</dbReference>
<dbReference type="Proteomes" id="UP001162162">
    <property type="component" value="Unassembled WGS sequence"/>
</dbReference>
<name>A0AAV8XEA2_9CUCU</name>